<dbReference type="AlphaFoldDB" id="A0A4R1L1G2"/>
<name>A0A4R1L1G2_9BACT</name>
<dbReference type="OrthoDB" id="117437at2"/>
<dbReference type="RefSeq" id="WP_131998583.1">
    <property type="nucleotide sequence ID" value="NZ_SMGK01000005.1"/>
</dbReference>
<protein>
    <submittedName>
        <fullName evidence="1">Uncharacterized protein</fullName>
    </submittedName>
</protein>
<sequence length="221" mass="24620">MISLRQILRSSVLALGVLLLPAPIIAGSHKPPAPKDATTYPAVDIHPQELVAVAAEPFETKDKTTFFRVDYLKYGFMPIRIIVTNNGERPISLKDARIDFISANGDKIPAAEPEDIERRTTNIGNTGRTIPLPFPLPPIHEKPKSDEKKINQDFDEFEYGALAVEPHTTRAGFLFYDVRGLGSDPLKGAKLELRELRNSDGKELFYFEIPFDKYLGASTAQ</sequence>
<evidence type="ECO:0000313" key="1">
    <source>
        <dbReference type="EMBL" id="TCK71775.1"/>
    </source>
</evidence>
<accession>A0A4R1L1G2</accession>
<organism evidence="1 2">
    <name type="scientific">Acidipila rosea</name>
    <dbReference type="NCBI Taxonomy" id="768535"/>
    <lineage>
        <taxon>Bacteria</taxon>
        <taxon>Pseudomonadati</taxon>
        <taxon>Acidobacteriota</taxon>
        <taxon>Terriglobia</taxon>
        <taxon>Terriglobales</taxon>
        <taxon>Acidobacteriaceae</taxon>
        <taxon>Acidipila</taxon>
    </lineage>
</organism>
<dbReference type="Proteomes" id="UP000295210">
    <property type="component" value="Unassembled WGS sequence"/>
</dbReference>
<reference evidence="1 2" key="1">
    <citation type="submission" date="2019-03" db="EMBL/GenBank/DDBJ databases">
        <title>Genomic Encyclopedia of Type Strains, Phase IV (KMG-IV): sequencing the most valuable type-strain genomes for metagenomic binning, comparative biology and taxonomic classification.</title>
        <authorList>
            <person name="Goeker M."/>
        </authorList>
    </citation>
    <scope>NUCLEOTIDE SEQUENCE [LARGE SCALE GENOMIC DNA]</scope>
    <source>
        <strain evidence="1 2">DSM 103428</strain>
    </source>
</reference>
<gene>
    <name evidence="1" type="ORF">C7378_3065</name>
</gene>
<comment type="caution">
    <text evidence="1">The sequence shown here is derived from an EMBL/GenBank/DDBJ whole genome shotgun (WGS) entry which is preliminary data.</text>
</comment>
<dbReference type="EMBL" id="SMGK01000005">
    <property type="protein sequence ID" value="TCK71775.1"/>
    <property type="molecule type" value="Genomic_DNA"/>
</dbReference>
<keyword evidence="2" id="KW-1185">Reference proteome</keyword>
<evidence type="ECO:0000313" key="2">
    <source>
        <dbReference type="Proteomes" id="UP000295210"/>
    </source>
</evidence>
<proteinExistence type="predicted"/>